<evidence type="ECO:0000259" key="1">
    <source>
        <dbReference type="Pfam" id="PF24626"/>
    </source>
</evidence>
<dbReference type="KEGG" id="adu:107477784"/>
<sequence length="206" mass="23915">MSLVEFVYNIFHASIGMALYKALYGQKYQSLLCWYEAGEASLLGLDLSRQNSYKDPRRKPLKFEVGEQVFLRVTLITGIGRAIKTKKLNPRFIGPFEILRRVRPVAYKVALLPHFSNLYDVFHVSQLRKYTSDTAHVLEPESIELKENLTFQATPARIDDTSVKKRRGKEVLLVKVAWKRAGVKDHTYELESEMWKDYLELFSSNH</sequence>
<evidence type="ECO:0000313" key="2">
    <source>
        <dbReference type="Proteomes" id="UP000515211"/>
    </source>
</evidence>
<dbReference type="AlphaFoldDB" id="A0A6P4CM12"/>
<dbReference type="RefSeq" id="XP_015953340.1">
    <property type="nucleotide sequence ID" value="XM_016097854.1"/>
</dbReference>
<keyword evidence="2" id="KW-1185">Reference proteome</keyword>
<dbReference type="InterPro" id="IPR056924">
    <property type="entry name" value="SH3_Tf2-1"/>
</dbReference>
<proteinExistence type="predicted"/>
<organism evidence="2 3">
    <name type="scientific">Arachis duranensis</name>
    <name type="common">Wild peanut</name>
    <dbReference type="NCBI Taxonomy" id="130453"/>
    <lineage>
        <taxon>Eukaryota</taxon>
        <taxon>Viridiplantae</taxon>
        <taxon>Streptophyta</taxon>
        <taxon>Embryophyta</taxon>
        <taxon>Tracheophyta</taxon>
        <taxon>Spermatophyta</taxon>
        <taxon>Magnoliopsida</taxon>
        <taxon>eudicotyledons</taxon>
        <taxon>Gunneridae</taxon>
        <taxon>Pentapetalae</taxon>
        <taxon>rosids</taxon>
        <taxon>fabids</taxon>
        <taxon>Fabales</taxon>
        <taxon>Fabaceae</taxon>
        <taxon>Papilionoideae</taxon>
        <taxon>50 kb inversion clade</taxon>
        <taxon>dalbergioids sensu lato</taxon>
        <taxon>Dalbergieae</taxon>
        <taxon>Pterocarpus clade</taxon>
        <taxon>Arachis</taxon>
    </lineage>
</organism>
<dbReference type="Pfam" id="PF24626">
    <property type="entry name" value="SH3_Tf2-1"/>
    <property type="match status" value="1"/>
</dbReference>
<feature type="domain" description="Tf2-1-like SH3-like" evidence="1">
    <location>
        <begin position="66"/>
        <end position="130"/>
    </location>
</feature>
<reference evidence="3" key="2">
    <citation type="submission" date="2025-08" db="UniProtKB">
        <authorList>
            <consortium name="RefSeq"/>
        </authorList>
    </citation>
    <scope>IDENTIFICATION</scope>
    <source>
        <tissue evidence="3">Whole plant</tissue>
    </source>
</reference>
<evidence type="ECO:0000313" key="3">
    <source>
        <dbReference type="RefSeq" id="XP_015953340.1"/>
    </source>
</evidence>
<gene>
    <name evidence="3" type="primary">LOC107477784</name>
</gene>
<dbReference type="Proteomes" id="UP000515211">
    <property type="component" value="Chromosome 3"/>
</dbReference>
<dbReference type="PANTHER" id="PTHR46148">
    <property type="entry name" value="CHROMO DOMAIN-CONTAINING PROTEIN"/>
    <property type="match status" value="1"/>
</dbReference>
<dbReference type="GeneID" id="107477784"/>
<dbReference type="PANTHER" id="PTHR46148:SF60">
    <property type="entry name" value="CHROMO DOMAIN-CONTAINING PROTEIN"/>
    <property type="match status" value="1"/>
</dbReference>
<accession>A0A6P4CM12</accession>
<reference evidence="2" key="1">
    <citation type="journal article" date="2016" name="Nat. Genet.">
        <title>The genome sequences of Arachis duranensis and Arachis ipaensis, the diploid ancestors of cultivated peanut.</title>
        <authorList>
            <person name="Bertioli D.J."/>
            <person name="Cannon S.B."/>
            <person name="Froenicke L."/>
            <person name="Huang G."/>
            <person name="Farmer A.D."/>
            <person name="Cannon E.K."/>
            <person name="Liu X."/>
            <person name="Gao D."/>
            <person name="Clevenger J."/>
            <person name="Dash S."/>
            <person name="Ren L."/>
            <person name="Moretzsohn M.C."/>
            <person name="Shirasawa K."/>
            <person name="Huang W."/>
            <person name="Vidigal B."/>
            <person name="Abernathy B."/>
            <person name="Chu Y."/>
            <person name="Niederhuth C.E."/>
            <person name="Umale P."/>
            <person name="Araujo A.C."/>
            <person name="Kozik A."/>
            <person name="Kim K.D."/>
            <person name="Burow M.D."/>
            <person name="Varshney R.K."/>
            <person name="Wang X."/>
            <person name="Zhang X."/>
            <person name="Barkley N."/>
            <person name="Guimaraes P.M."/>
            <person name="Isobe S."/>
            <person name="Guo B."/>
            <person name="Liao B."/>
            <person name="Stalker H.T."/>
            <person name="Schmitz R.J."/>
            <person name="Scheffler B.E."/>
            <person name="Leal-Bertioli S.C."/>
            <person name="Xun X."/>
            <person name="Jackson S.A."/>
            <person name="Michelmore R."/>
            <person name="Ozias-Akins P."/>
        </authorList>
    </citation>
    <scope>NUCLEOTIDE SEQUENCE [LARGE SCALE GENOMIC DNA]</scope>
    <source>
        <strain evidence="2">cv. V14167</strain>
    </source>
</reference>
<protein>
    <submittedName>
        <fullName evidence="3">Uncharacterized protein LOC107477784</fullName>
    </submittedName>
</protein>
<name>A0A6P4CM12_ARADU</name>